<evidence type="ECO:0000313" key="5">
    <source>
        <dbReference type="Proteomes" id="UP000298049"/>
    </source>
</evidence>
<dbReference type="Gene3D" id="3.40.50.300">
    <property type="entry name" value="P-loop containing nucleotide triphosphate hydrolases"/>
    <property type="match status" value="1"/>
</dbReference>
<dbReference type="RefSeq" id="WP_136546260.1">
    <property type="nucleotide sequence ID" value="NZ_CP031093.1"/>
</dbReference>
<dbReference type="AlphaFoldDB" id="A0A4P7XD07"/>
<organism evidence="4 5">
    <name type="scientific">Hydrocarboniclastica marina</name>
    <dbReference type="NCBI Taxonomy" id="2259620"/>
    <lineage>
        <taxon>Bacteria</taxon>
        <taxon>Pseudomonadati</taxon>
        <taxon>Pseudomonadota</taxon>
        <taxon>Gammaproteobacteria</taxon>
        <taxon>Alteromonadales</taxon>
        <taxon>Alteromonadaceae</taxon>
        <taxon>Hydrocarboniclastica</taxon>
    </lineage>
</organism>
<dbReference type="Pfam" id="PF07683">
    <property type="entry name" value="CobW_C"/>
    <property type="match status" value="1"/>
</dbReference>
<feature type="compositionally biased region" description="Basic residues" evidence="2">
    <location>
        <begin position="208"/>
        <end position="218"/>
    </location>
</feature>
<sequence length="335" mass="36382">MQAPIPTHLIMGFLGVGKTTAIRHILSQRPAGERWAVLVNEFGEVGIDGTLLEQEGVRVREVPGGCMCCVAGVPMQIGLNLLIGRERPDRLLIEPTGLGHPARILALLEGEFYRDVLALGSSLCLVDPRKLHDPRVRAHANFVDQVAAADILIANKLDLCDEDTLNNYRQWAASLTPTKAALAEVSQGRIPVELLETFPEPAQSRPLSHPHAHAHRHGPGAAEHAAAQAEAETTEPWHQASNSGDGHFSLGWRIAPDYRFNAESLLAFCHGDWLRCKGVVRTNDGWLAVNVADGMAQSWHLPEAPDSRLEIIASEPLDAGALDQALKACLITDSR</sequence>
<dbReference type="Proteomes" id="UP000298049">
    <property type="component" value="Chromosome"/>
</dbReference>
<feature type="region of interest" description="Disordered" evidence="2">
    <location>
        <begin position="201"/>
        <end position="242"/>
    </location>
</feature>
<dbReference type="SMART" id="SM00833">
    <property type="entry name" value="CobW_C"/>
    <property type="match status" value="1"/>
</dbReference>
<dbReference type="SUPFAM" id="SSF52540">
    <property type="entry name" value="P-loop containing nucleoside triphosphate hydrolases"/>
    <property type="match status" value="1"/>
</dbReference>
<dbReference type="PANTHER" id="PTHR13748">
    <property type="entry name" value="COBW-RELATED"/>
    <property type="match status" value="1"/>
</dbReference>
<dbReference type="InterPro" id="IPR003495">
    <property type="entry name" value="CobW/HypB/UreG_nucleotide-bd"/>
</dbReference>
<dbReference type="InterPro" id="IPR051316">
    <property type="entry name" value="Zinc-reg_GTPase_activator"/>
</dbReference>
<dbReference type="InterPro" id="IPR027417">
    <property type="entry name" value="P-loop_NTPase"/>
</dbReference>
<evidence type="ECO:0000256" key="1">
    <source>
        <dbReference type="ARBA" id="ARBA00045658"/>
    </source>
</evidence>
<dbReference type="EMBL" id="CP031093">
    <property type="protein sequence ID" value="QCF24748.1"/>
    <property type="molecule type" value="Genomic_DNA"/>
</dbReference>
<dbReference type="OrthoDB" id="9808822at2"/>
<evidence type="ECO:0000259" key="3">
    <source>
        <dbReference type="SMART" id="SM00833"/>
    </source>
</evidence>
<keyword evidence="5" id="KW-1185">Reference proteome</keyword>
<dbReference type="CDD" id="cd03112">
    <property type="entry name" value="CobW-like"/>
    <property type="match status" value="1"/>
</dbReference>
<dbReference type="GO" id="GO:0005737">
    <property type="term" value="C:cytoplasm"/>
    <property type="evidence" value="ECO:0007669"/>
    <property type="project" value="TreeGrafter"/>
</dbReference>
<dbReference type="KEGG" id="hmi:soil367_01565"/>
<name>A0A4P7XD07_9ALTE</name>
<proteinExistence type="predicted"/>
<evidence type="ECO:0000256" key="2">
    <source>
        <dbReference type="SAM" id="MobiDB-lite"/>
    </source>
</evidence>
<dbReference type="Pfam" id="PF02492">
    <property type="entry name" value="cobW"/>
    <property type="match status" value="1"/>
</dbReference>
<comment type="function">
    <text evidence="1">Zinc chaperone that directly transfers zinc cofactor to target proteins, thereby activating them. Zinc is transferred from the CXCC motif in the GTPase domain to the zinc binding site in target proteins in a process requiring GTP hydrolysis.</text>
</comment>
<gene>
    <name evidence="4" type="ORF">soil367_01565</name>
</gene>
<feature type="compositionally biased region" description="Low complexity" evidence="2">
    <location>
        <begin position="219"/>
        <end position="231"/>
    </location>
</feature>
<accession>A0A4P7XD07</accession>
<evidence type="ECO:0000313" key="4">
    <source>
        <dbReference type="EMBL" id="QCF24748.1"/>
    </source>
</evidence>
<dbReference type="PANTHER" id="PTHR13748:SF46">
    <property type="entry name" value="ZINC CHAPERONE YEIR"/>
    <property type="match status" value="1"/>
</dbReference>
<feature type="domain" description="CobW C-terminal" evidence="3">
    <location>
        <begin position="249"/>
        <end position="330"/>
    </location>
</feature>
<protein>
    <submittedName>
        <fullName evidence="4">GTP-binding protein</fullName>
    </submittedName>
</protein>
<reference evidence="4 5" key="1">
    <citation type="submission" date="2018-07" db="EMBL/GenBank/DDBJ databases">
        <title>Marsedoiliclastica nanhaica gen. nov. sp. nov., a novel marine hydrocarbonoclastic bacterium isolated from an in-situ enriched hydrocarbon-degrading consortium in deep-sea sediment.</title>
        <authorList>
            <person name="Dong C."/>
            <person name="Ma T."/>
            <person name="Liu R."/>
            <person name="Shao Z."/>
        </authorList>
    </citation>
    <scope>NUCLEOTIDE SEQUENCE [LARGE SCALE GENOMIC DNA]</scope>
    <source>
        <strain evidence="5">soil36-7</strain>
    </source>
</reference>
<dbReference type="InterPro" id="IPR011629">
    <property type="entry name" value="CobW-like_C"/>
</dbReference>